<protein>
    <submittedName>
        <fullName evidence="4">Uncharacterized protein</fullName>
    </submittedName>
</protein>
<organism evidence="4 5">
    <name type="scientific">Hymenobacter edaphi</name>
    <dbReference type="NCBI Taxonomy" id="2211146"/>
    <lineage>
        <taxon>Bacteria</taxon>
        <taxon>Pseudomonadati</taxon>
        <taxon>Bacteroidota</taxon>
        <taxon>Cytophagia</taxon>
        <taxon>Cytophagales</taxon>
        <taxon>Hymenobacteraceae</taxon>
        <taxon>Hymenobacter</taxon>
    </lineage>
</organism>
<dbReference type="SUPFAM" id="SSF117074">
    <property type="entry name" value="Hypothetical protein PA1324"/>
    <property type="match status" value="1"/>
</dbReference>
<evidence type="ECO:0000259" key="2">
    <source>
        <dbReference type="Pfam" id="PF18962"/>
    </source>
</evidence>
<dbReference type="RefSeq" id="WP_111477960.1">
    <property type="nucleotide sequence ID" value="NZ_QHKM01000002.1"/>
</dbReference>
<dbReference type="Gene3D" id="2.60.40.10">
    <property type="entry name" value="Immunoglobulins"/>
    <property type="match status" value="1"/>
</dbReference>
<dbReference type="Proteomes" id="UP000248553">
    <property type="component" value="Unassembled WGS sequence"/>
</dbReference>
<keyword evidence="5" id="KW-1185">Reference proteome</keyword>
<accession>A0A328BMX4</accession>
<reference evidence="5" key="1">
    <citation type="submission" date="2018-05" db="EMBL/GenBank/DDBJ databases">
        <authorList>
            <person name="Nie L."/>
        </authorList>
    </citation>
    <scope>NUCLEOTIDE SEQUENCE [LARGE SCALE GENOMIC DNA]</scope>
    <source>
        <strain evidence="5">NL</strain>
    </source>
</reference>
<evidence type="ECO:0000256" key="1">
    <source>
        <dbReference type="SAM" id="SignalP"/>
    </source>
</evidence>
<dbReference type="EMBL" id="QHKM01000002">
    <property type="protein sequence ID" value="RAK68347.1"/>
    <property type="molecule type" value="Genomic_DNA"/>
</dbReference>
<feature type="domain" description="DUF7619" evidence="3">
    <location>
        <begin position="690"/>
        <end position="825"/>
    </location>
</feature>
<evidence type="ECO:0000259" key="3">
    <source>
        <dbReference type="Pfam" id="PF24595"/>
    </source>
</evidence>
<dbReference type="InterPro" id="IPR013783">
    <property type="entry name" value="Ig-like_fold"/>
</dbReference>
<gene>
    <name evidence="4" type="ORF">DLM85_10010</name>
</gene>
<evidence type="ECO:0000313" key="5">
    <source>
        <dbReference type="Proteomes" id="UP000248553"/>
    </source>
</evidence>
<dbReference type="SUPFAM" id="SSF63829">
    <property type="entry name" value="Calcium-dependent phosphotriesterase"/>
    <property type="match status" value="1"/>
</dbReference>
<dbReference type="InterPro" id="IPR055353">
    <property type="entry name" value="DUF7619"/>
</dbReference>
<feature type="signal peptide" evidence="1">
    <location>
        <begin position="1"/>
        <end position="23"/>
    </location>
</feature>
<dbReference type="InterPro" id="IPR026444">
    <property type="entry name" value="Secre_tail"/>
</dbReference>
<dbReference type="Pfam" id="PF24595">
    <property type="entry name" value="DUF7619"/>
    <property type="match status" value="1"/>
</dbReference>
<feature type="chain" id="PRO_5016364728" evidence="1">
    <location>
        <begin position="24"/>
        <end position="921"/>
    </location>
</feature>
<evidence type="ECO:0000313" key="4">
    <source>
        <dbReference type="EMBL" id="RAK68347.1"/>
    </source>
</evidence>
<comment type="caution">
    <text evidence="4">The sequence shown here is derived from an EMBL/GenBank/DDBJ whole genome shotgun (WGS) entry which is preliminary data.</text>
</comment>
<dbReference type="Pfam" id="PF18962">
    <property type="entry name" value="Por_Secre_tail"/>
    <property type="match status" value="1"/>
</dbReference>
<proteinExistence type="predicted"/>
<name>A0A328BMX4_9BACT</name>
<dbReference type="AlphaFoldDB" id="A0A328BMX4"/>
<dbReference type="NCBIfam" id="TIGR01451">
    <property type="entry name" value="B_ant_repeat"/>
    <property type="match status" value="1"/>
</dbReference>
<dbReference type="InterPro" id="IPR047589">
    <property type="entry name" value="DUF11_rpt"/>
</dbReference>
<dbReference type="OrthoDB" id="1524003at2"/>
<feature type="domain" description="Secretion system C-terminal sorting" evidence="2">
    <location>
        <begin position="844"/>
        <end position="918"/>
    </location>
</feature>
<keyword evidence="1" id="KW-0732">Signal</keyword>
<dbReference type="NCBIfam" id="TIGR04183">
    <property type="entry name" value="Por_Secre_tail"/>
    <property type="match status" value="1"/>
</dbReference>
<sequence length="921" mass="95933">MKLLLRLALALLLLAGGSQPGRAQQVNWVRQIPSYFNYGQGIVSDANGNVYTTTQYENTVHFWGHHCDGSPANQSDYDALLTRFDVNGDVAWVLPSNGTANEDFSELALNAAGNLTAVLTLQQSNNGPTAGVGLTLDGHVLPGFGRYLLEISPAGRVLSVASRPLPAQTYPSGLMGSPAVDAQFNKYYFAEDSLIVKMAPSGAMSTLATFRGTNLSSGPFTYVTVYNTTIGPQGDLYGVGRLSGNMTIDNGTTSVPISGQLSTSAPSVLVFRMSPTGTVRWAVTTATAGHIGMAIGVNTAGDAYIMASAFSQANAVQLGSISLTGATTAFVAKISAAGQPQWARSVSGNCGAGGCSGAQYGLAVDAAGNCYLNGSSPATSLTIGSTLVPGTGTQYAASFDAAGTLRWARRLNMRPAVTNGYGIQPMSLSSSGALYVLGIAQANATFDQQTALLAGQHLIRIDPTQASVSGTVYLDQNGNGVRDAGEGPFPQSVVVSETGQQLHYNTNAATGQYYAFGQPGAYSLALSGFSPHYAVSQPGATTHSGTFPTGGQVVSNLDFGLRPLANHPDVRVSLTPYGNARPGFLTKYRLTVENVGTTTVAAGTATVTLDARASYVGSSPAAAVAGRTLSWTYASLLPFGRQTFDVQFSLAVNVAAGTVLSSSAEAPLTGDLTPADNAATTPQTVTSSFDPNDIAVNFTQLTAQQIAAGQPLDYTIRFQNMGTDTAFTAVLEDTLLASHLMPGSVQLLAQSHNCQWTLGGRGVLTVRFANIKLPPRATNVIASQGFVRFRVRPQASLTAGAIIPNSARILFDYNAPVRTNTATTTVLLPTAARPGQLALAWDAYPNPVADALTISADLPAGSRVTVELLDALGRPVRQQPVALPGGALRHTLDVRDLPAGLYLLRLRTPQGLSTSRSVVRQ</sequence>